<sequence length="638" mass="73072">MVKEEQDLCGINVSERGKMNSELELLMKQCRNMAEHYHELEKDLKLHDVLLLLQILPAVSQDLGWIRLYINNAADQDNTQLLHQQWNAQLAINPPAKDLQHILFLTYLPRGPGNQQKVLRETFNNHKWELKEKISKNTSVVDIRKLLYAKKNKSQKDDNSLPCIALCLVYQSNKSPMLYLIQSLVHRLQIQVRPSAQIEQKKIDADNGKYSEDEDDYKRSHKYLMKGKYKVVDEHSYNNIQSAITLRDTIVRRLDTWLQQHQDIASTIEALLPFQNDLDDFILEKMNDMLSVVHRTLVKRKGTLKGSQVFEENKRACLRQEPAIESSQIKDFSNLDIFTTTKHQILNTSQVSQNEAVITQQSQQYHEASIVRTNHPEQVEAVQEFQPQCLLSTVQHDTAGNNPLFQPNLPRGLANANNDFLLNVNNTSHVRQIDAPITIDQQYHEASILRTNHPKQVEAVQEFQPRCILSTVQYDTAGKHPMFQSSLPRGLANANNDFLLNVNNTSHVPQIGTAITIDQRYPQASSIPINEAQQGEALQCLEQAWLEEVIKAPEFKELLKSCSKYDDQENDFPSEMRINELPSSPSVMAAYNSQDEILDPEVPPLLGSFAVKLTETEPLDSYNDLKGHFEDIENWEAS</sequence>
<accession>A0A0E0BQQ2</accession>
<dbReference type="Proteomes" id="UP000026961">
    <property type="component" value="Chromosome 12"/>
</dbReference>
<organism evidence="1">
    <name type="scientific">Oryza glumipatula</name>
    <dbReference type="NCBI Taxonomy" id="40148"/>
    <lineage>
        <taxon>Eukaryota</taxon>
        <taxon>Viridiplantae</taxon>
        <taxon>Streptophyta</taxon>
        <taxon>Embryophyta</taxon>
        <taxon>Tracheophyta</taxon>
        <taxon>Spermatophyta</taxon>
        <taxon>Magnoliopsida</taxon>
        <taxon>Liliopsida</taxon>
        <taxon>Poales</taxon>
        <taxon>Poaceae</taxon>
        <taxon>BOP clade</taxon>
        <taxon>Oryzoideae</taxon>
        <taxon>Oryzeae</taxon>
        <taxon>Oryzinae</taxon>
        <taxon>Oryza</taxon>
    </lineage>
</organism>
<dbReference type="EnsemblPlants" id="OGLUM12G08130.1">
    <property type="protein sequence ID" value="OGLUM12G08130.1"/>
    <property type="gene ID" value="OGLUM12G08130"/>
</dbReference>
<name>A0A0E0BQQ2_9ORYZ</name>
<dbReference type="AlphaFoldDB" id="A0A0E0BQQ2"/>
<keyword evidence="2" id="KW-1185">Reference proteome</keyword>
<proteinExistence type="predicted"/>
<dbReference type="HOGENOM" id="CLU_018794_0_0_1"/>
<protein>
    <submittedName>
        <fullName evidence="1">Uncharacterized protein</fullName>
    </submittedName>
</protein>
<dbReference type="Gramene" id="OGLUM12G08130.1">
    <property type="protein sequence ID" value="OGLUM12G08130.1"/>
    <property type="gene ID" value="OGLUM12G08130"/>
</dbReference>
<reference evidence="1" key="2">
    <citation type="submission" date="2018-05" db="EMBL/GenBank/DDBJ databases">
        <title>OgluRS3 (Oryza glumaepatula Reference Sequence Version 3).</title>
        <authorList>
            <person name="Zhang J."/>
            <person name="Kudrna D."/>
            <person name="Lee S."/>
            <person name="Talag J."/>
            <person name="Welchert J."/>
            <person name="Wing R.A."/>
        </authorList>
    </citation>
    <scope>NUCLEOTIDE SEQUENCE [LARGE SCALE GENOMIC DNA]</scope>
</reference>
<evidence type="ECO:0000313" key="2">
    <source>
        <dbReference type="Proteomes" id="UP000026961"/>
    </source>
</evidence>
<evidence type="ECO:0000313" key="1">
    <source>
        <dbReference type="EnsemblPlants" id="OGLUM12G08130.1"/>
    </source>
</evidence>
<reference evidence="1" key="1">
    <citation type="submission" date="2015-04" db="UniProtKB">
        <authorList>
            <consortium name="EnsemblPlants"/>
        </authorList>
    </citation>
    <scope>IDENTIFICATION</scope>
</reference>